<proteinExistence type="predicted"/>
<dbReference type="GO" id="GO:0046872">
    <property type="term" value="F:metal ion binding"/>
    <property type="evidence" value="ECO:0007669"/>
    <property type="project" value="InterPro"/>
</dbReference>
<reference evidence="4" key="1">
    <citation type="submission" date="2017-05" db="EMBL/GenBank/DDBJ databases">
        <authorList>
            <person name="Sharma S."/>
            <person name="Sidhu C."/>
            <person name="Pinnaka A.K."/>
        </authorList>
    </citation>
    <scope>NUCLEOTIDE SEQUENCE [LARGE SCALE GENOMIC DNA]</scope>
    <source>
        <strain evidence="4">AK93</strain>
    </source>
</reference>
<dbReference type="SUPFAM" id="SSF56059">
    <property type="entry name" value="Glutathione synthetase ATP-binding domain-like"/>
    <property type="match status" value="1"/>
</dbReference>
<evidence type="ECO:0000313" key="3">
    <source>
        <dbReference type="EMBL" id="RFA31799.1"/>
    </source>
</evidence>
<gene>
    <name evidence="3" type="ORF">CAL65_21415</name>
</gene>
<name>A0A3E0WH73_9GAMM</name>
<dbReference type="GO" id="GO:0005524">
    <property type="term" value="F:ATP binding"/>
    <property type="evidence" value="ECO:0007669"/>
    <property type="project" value="UniProtKB-UniRule"/>
</dbReference>
<dbReference type="PROSITE" id="PS50975">
    <property type="entry name" value="ATP_GRASP"/>
    <property type="match status" value="1"/>
</dbReference>
<sequence length="428" mass="48380">MTRFAHGQSAISNSATNPGAVIIDGKGRADLGVARALGRRQVPVYLLTDDPNSAVAYSRYVTQRLNFPASSGSEKERVRRLLEIGQQFKHRPVLFSTGDSSLLLLSRHRSQLEQHYRHHLCSAELVEALYDKTHFAVTAGALGLKVPATLAPANMTELEAAVERFTFPVMVKPAEKRRWSQHREIMRLTNGNLKGVRVANPYALRELVARIFEFDDGIIVQDYIEGRDEALCSMHTYIDRQGRVVGLIVGQKVRTYPIHRGIGCCVRTEHLPAAAELGLHALKTLGVTGHASVQMKRLPGTDDQYKILEIGPRYSTWCHLQAEAGVNLAYAAYQDSLDQAIDPLPAPRNKVLWLDLHNDLRALRHYREVGEWSFGSWLYSLRGKRCYHYFAADDPRPALVPHTNFARRLATYPARAARRVWRKRYQRT</sequence>
<accession>A0A3E0WH73</accession>
<dbReference type="InterPro" id="IPR011761">
    <property type="entry name" value="ATP-grasp"/>
</dbReference>
<keyword evidence="4" id="KW-1185">Reference proteome</keyword>
<dbReference type="GO" id="GO:0003824">
    <property type="term" value="F:catalytic activity"/>
    <property type="evidence" value="ECO:0007669"/>
    <property type="project" value="UniProtKB-ARBA"/>
</dbReference>
<comment type="caution">
    <text evidence="3">The sequence shown here is derived from an EMBL/GenBank/DDBJ whole genome shotgun (WGS) entry which is preliminary data.</text>
</comment>
<keyword evidence="1" id="KW-0067">ATP-binding</keyword>
<evidence type="ECO:0000259" key="2">
    <source>
        <dbReference type="PROSITE" id="PS50975"/>
    </source>
</evidence>
<dbReference type="AlphaFoldDB" id="A0A3E0WH73"/>
<dbReference type="EMBL" id="NFZW01000040">
    <property type="protein sequence ID" value="RFA31799.1"/>
    <property type="molecule type" value="Genomic_DNA"/>
</dbReference>
<evidence type="ECO:0000256" key="1">
    <source>
        <dbReference type="PROSITE-ProRule" id="PRU00409"/>
    </source>
</evidence>
<dbReference type="Gene3D" id="3.30.1490.20">
    <property type="entry name" value="ATP-grasp fold, A domain"/>
    <property type="match status" value="1"/>
</dbReference>
<dbReference type="Gene3D" id="3.30.470.20">
    <property type="entry name" value="ATP-grasp fold, B domain"/>
    <property type="match status" value="1"/>
</dbReference>
<dbReference type="InterPro" id="IPR013815">
    <property type="entry name" value="ATP_grasp_subdomain_1"/>
</dbReference>
<dbReference type="Proteomes" id="UP000256763">
    <property type="component" value="Unassembled WGS sequence"/>
</dbReference>
<protein>
    <recommendedName>
        <fullName evidence="2">ATP-grasp domain-containing protein</fullName>
    </recommendedName>
</protein>
<keyword evidence="1" id="KW-0547">Nucleotide-binding</keyword>
<feature type="domain" description="ATP-grasp" evidence="2">
    <location>
        <begin position="136"/>
        <end position="337"/>
    </location>
</feature>
<evidence type="ECO:0000313" key="4">
    <source>
        <dbReference type="Proteomes" id="UP000256763"/>
    </source>
</evidence>
<organism evidence="3 4">
    <name type="scientific">Alkalilimnicola ehrlichii</name>
    <dbReference type="NCBI Taxonomy" id="351052"/>
    <lineage>
        <taxon>Bacteria</taxon>
        <taxon>Pseudomonadati</taxon>
        <taxon>Pseudomonadota</taxon>
        <taxon>Gammaproteobacteria</taxon>
        <taxon>Chromatiales</taxon>
        <taxon>Ectothiorhodospiraceae</taxon>
        <taxon>Alkalilimnicola</taxon>
    </lineage>
</organism>